<dbReference type="GO" id="GO:0016020">
    <property type="term" value="C:membrane"/>
    <property type="evidence" value="ECO:0007669"/>
    <property type="project" value="UniProtKB-SubCell"/>
</dbReference>
<dbReference type="InterPro" id="IPR052165">
    <property type="entry name" value="Membrane_assoc_protease"/>
</dbReference>
<evidence type="ECO:0000256" key="1">
    <source>
        <dbReference type="ARBA" id="ARBA00004141"/>
    </source>
</evidence>
<evidence type="ECO:0000256" key="5">
    <source>
        <dbReference type="SAM" id="MobiDB-lite"/>
    </source>
</evidence>
<evidence type="ECO:0000259" key="7">
    <source>
        <dbReference type="Pfam" id="PF01957"/>
    </source>
</evidence>
<accession>D8K674</accession>
<dbReference type="eggNOG" id="COG1030">
    <property type="taxonomic scope" value="Bacteria"/>
</dbReference>
<comment type="subcellular location">
    <subcellularLocation>
        <location evidence="1">Membrane</location>
        <topology evidence="1">Multi-pass membrane protein</topology>
    </subcellularLocation>
</comment>
<keyword evidence="2 6" id="KW-0812">Transmembrane</keyword>
<feature type="domain" description="NfeD integral membrane" evidence="8">
    <location>
        <begin position="270"/>
        <end position="386"/>
    </location>
</feature>
<keyword evidence="11" id="KW-1185">Reference proteome</keyword>
<dbReference type="Proteomes" id="UP000000393">
    <property type="component" value="Chromosome"/>
</dbReference>
<feature type="domain" description="NfeD-like C-terminal" evidence="7">
    <location>
        <begin position="402"/>
        <end position="457"/>
    </location>
</feature>
<dbReference type="EMBL" id="CP002086">
    <property type="protein sequence ID" value="ADJ28401.1"/>
    <property type="molecule type" value="Genomic_DNA"/>
</dbReference>
<keyword evidence="3 6" id="KW-1133">Transmembrane helix</keyword>
<evidence type="ECO:0000259" key="8">
    <source>
        <dbReference type="Pfam" id="PF24961"/>
    </source>
</evidence>
<dbReference type="SUPFAM" id="SSF52096">
    <property type="entry name" value="ClpP/crotonase"/>
    <property type="match status" value="1"/>
</dbReference>
<dbReference type="Pfam" id="PF25145">
    <property type="entry name" value="NfeD1b_N"/>
    <property type="match status" value="1"/>
</dbReference>
<dbReference type="HOGENOM" id="CLU_024619_1_0_6"/>
<dbReference type="Gene3D" id="2.40.50.140">
    <property type="entry name" value="Nucleic acid-binding proteins"/>
    <property type="match status" value="1"/>
</dbReference>
<name>D8K674_NITWC</name>
<feature type="transmembrane region" description="Helical" evidence="6">
    <location>
        <begin position="12"/>
        <end position="31"/>
    </location>
</feature>
<evidence type="ECO:0000256" key="6">
    <source>
        <dbReference type="SAM" id="Phobius"/>
    </source>
</evidence>
<dbReference type="FunFam" id="3.90.226.10:FF:000089">
    <property type="entry name" value="Membrane-bound serine protease"/>
    <property type="match status" value="1"/>
</dbReference>
<dbReference type="InterPro" id="IPR029045">
    <property type="entry name" value="ClpP/crotonase-like_dom_sf"/>
</dbReference>
<evidence type="ECO:0000259" key="9">
    <source>
        <dbReference type="Pfam" id="PF25145"/>
    </source>
</evidence>
<dbReference type="InterPro" id="IPR056738">
    <property type="entry name" value="NfeD1b_N"/>
</dbReference>
<reference evidence="10 11" key="1">
    <citation type="submission" date="2010-06" db="EMBL/GenBank/DDBJ databases">
        <title>Complete sequence of chromosome of Nitrosococcus watsoni C-113.</title>
        <authorList>
            <consortium name="US DOE Joint Genome Institute"/>
            <person name="Lucas S."/>
            <person name="Copeland A."/>
            <person name="Lapidus A."/>
            <person name="Cheng J.-F."/>
            <person name="Bruce D."/>
            <person name="Goodwin L."/>
            <person name="Pitluck S."/>
            <person name="Malfatti S.A."/>
            <person name="Chain P.S.G."/>
            <person name="Land M."/>
            <person name="Hauser L."/>
            <person name="Kyrpides N."/>
            <person name="Ivanova N."/>
            <person name="Cambell M.A."/>
            <person name="Heidelberg J.F."/>
            <person name="Klotz M.G."/>
            <person name="Woyke T."/>
        </authorList>
    </citation>
    <scope>NUCLEOTIDE SEQUENCE [LARGE SCALE GENOMIC DNA]</scope>
    <source>
        <strain evidence="10 11">C-113</strain>
    </source>
</reference>
<feature type="domain" description="NfeD1b N-terminal" evidence="9">
    <location>
        <begin position="51"/>
        <end position="140"/>
    </location>
</feature>
<dbReference type="PANTHER" id="PTHR33507:SF4">
    <property type="entry name" value="NODULATION COMPETITIVENESS PROTEIN NFED"/>
    <property type="match status" value="1"/>
</dbReference>
<feature type="region of interest" description="Disordered" evidence="5">
    <location>
        <begin position="139"/>
        <end position="165"/>
    </location>
</feature>
<dbReference type="SUPFAM" id="SSF141322">
    <property type="entry name" value="NfeD domain-like"/>
    <property type="match status" value="1"/>
</dbReference>
<evidence type="ECO:0000256" key="3">
    <source>
        <dbReference type="ARBA" id="ARBA00022989"/>
    </source>
</evidence>
<evidence type="ECO:0000256" key="4">
    <source>
        <dbReference type="ARBA" id="ARBA00023136"/>
    </source>
</evidence>
<evidence type="ECO:0000313" key="11">
    <source>
        <dbReference type="Proteomes" id="UP000000393"/>
    </source>
</evidence>
<dbReference type="Gene3D" id="3.90.226.10">
    <property type="entry name" value="2-enoyl-CoA Hydratase, Chain A, domain 1"/>
    <property type="match status" value="1"/>
</dbReference>
<dbReference type="Pfam" id="PF24961">
    <property type="entry name" value="NfeD_membrane"/>
    <property type="match status" value="1"/>
</dbReference>
<protein>
    <submittedName>
        <fullName evidence="10">Uncharacterized protein</fullName>
    </submittedName>
</protein>
<dbReference type="InterPro" id="IPR056739">
    <property type="entry name" value="NfeD_membrane"/>
</dbReference>
<dbReference type="AlphaFoldDB" id="D8K674"/>
<dbReference type="Pfam" id="PF01957">
    <property type="entry name" value="NfeD"/>
    <property type="match status" value="1"/>
</dbReference>
<dbReference type="RefSeq" id="WP_013220493.1">
    <property type="nucleotide sequence ID" value="NC_014315.1"/>
</dbReference>
<dbReference type="STRING" id="105559.Nwat_1495"/>
<proteinExistence type="predicted"/>
<organism evidence="10 11">
    <name type="scientific">Nitrosococcus watsoni (strain C-113)</name>
    <dbReference type="NCBI Taxonomy" id="105559"/>
    <lineage>
        <taxon>Bacteria</taxon>
        <taxon>Pseudomonadati</taxon>
        <taxon>Pseudomonadota</taxon>
        <taxon>Gammaproteobacteria</taxon>
        <taxon>Chromatiales</taxon>
        <taxon>Chromatiaceae</taxon>
        <taxon>Nitrosococcus</taxon>
    </lineage>
</organism>
<feature type="transmembrane region" description="Helical" evidence="6">
    <location>
        <begin position="262"/>
        <end position="285"/>
    </location>
</feature>
<keyword evidence="4 6" id="KW-0472">Membrane</keyword>
<gene>
    <name evidence="10" type="ordered locus">Nwat_1495</name>
</gene>
<dbReference type="InterPro" id="IPR012340">
    <property type="entry name" value="NA-bd_OB-fold"/>
</dbReference>
<dbReference type="PANTHER" id="PTHR33507">
    <property type="entry name" value="INNER MEMBRANE PROTEIN YBBJ"/>
    <property type="match status" value="1"/>
</dbReference>
<sequence>MEPFFFVFTSKWYFWILGSLVCLFLGGAVPAQQNQNLAGTALLLDVRGVIGPATSDYIQRTMAKSNTEGAALIILRMDTPGGLDTAMREIIQDVLASPVPVVGYVAPSGARAASAGTYIMYASHIAAMAPATNLGAATPVHLPMGSQPPGEATPPGEGEEAGTPPKDTLARKAINDAVAYIKGLAVQRGRNERWAEKAVREAASLSAQEALEMEVIDLIAQDIPTLLKRLDGRNVKVVGGEITLQTTDMTIIPVEPNWRDRLLAMIAHPNIAYILMLVGIYGLIFEMANPGFILPGVVGTISLLLALYAFQVLPISSAGLALMLLGITFMAAEVFVPSFGALGIGGGIAFVMGSVILLDVEAPGYQISWSLIVAAAVSSAGFLYMVLLLAARSQQRPVVSGREQMLGAVGKVTAVARDKMTVRIHGELWSAQAREPTTLGQRVRVTELEGLTLTVKPELEEDLHD</sequence>
<feature type="compositionally biased region" description="Low complexity" evidence="5">
    <location>
        <begin position="148"/>
        <end position="165"/>
    </location>
</feature>
<evidence type="ECO:0000313" key="10">
    <source>
        <dbReference type="EMBL" id="ADJ28401.1"/>
    </source>
</evidence>
<dbReference type="CDD" id="cd07020">
    <property type="entry name" value="Clp_protease_NfeD_1"/>
    <property type="match status" value="1"/>
</dbReference>
<evidence type="ECO:0000256" key="2">
    <source>
        <dbReference type="ARBA" id="ARBA00022692"/>
    </source>
</evidence>
<dbReference type="KEGG" id="nwa:Nwat_1495"/>
<feature type="transmembrane region" description="Helical" evidence="6">
    <location>
        <begin position="367"/>
        <end position="390"/>
    </location>
</feature>
<feature type="transmembrane region" description="Helical" evidence="6">
    <location>
        <begin position="322"/>
        <end position="355"/>
    </location>
</feature>
<dbReference type="InterPro" id="IPR002810">
    <property type="entry name" value="NfeD-like_C"/>
</dbReference>